<gene>
    <name evidence="2" type="ORF">CGGC5_v002685</name>
</gene>
<accession>A0A7J6JIE1</accession>
<dbReference type="EMBL" id="ANPB02000002">
    <property type="protein sequence ID" value="KAF4490106.1"/>
    <property type="molecule type" value="Genomic_DNA"/>
</dbReference>
<feature type="compositionally biased region" description="Acidic residues" evidence="1">
    <location>
        <begin position="231"/>
        <end position="247"/>
    </location>
</feature>
<dbReference type="OrthoDB" id="3941134at2759"/>
<keyword evidence="3" id="KW-1185">Reference proteome</keyword>
<evidence type="ECO:0000313" key="3">
    <source>
        <dbReference type="Proteomes" id="UP000011096"/>
    </source>
</evidence>
<dbReference type="AlphaFoldDB" id="A0A7J6JIE1"/>
<feature type="region of interest" description="Disordered" evidence="1">
    <location>
        <begin position="502"/>
        <end position="540"/>
    </location>
</feature>
<feature type="compositionally biased region" description="Polar residues" evidence="1">
    <location>
        <begin position="631"/>
        <end position="655"/>
    </location>
</feature>
<organism evidence="2 3">
    <name type="scientific">Colletotrichum fructicola (strain Nara gc5)</name>
    <name type="common">Anthracnose fungus</name>
    <name type="synonym">Colletotrichum gloeosporioides (strain Nara gc5)</name>
    <dbReference type="NCBI Taxonomy" id="1213859"/>
    <lineage>
        <taxon>Eukaryota</taxon>
        <taxon>Fungi</taxon>
        <taxon>Dikarya</taxon>
        <taxon>Ascomycota</taxon>
        <taxon>Pezizomycotina</taxon>
        <taxon>Sordariomycetes</taxon>
        <taxon>Hypocreomycetidae</taxon>
        <taxon>Glomerellales</taxon>
        <taxon>Glomerellaceae</taxon>
        <taxon>Colletotrichum</taxon>
        <taxon>Colletotrichum gloeosporioides species complex</taxon>
    </lineage>
</organism>
<feature type="compositionally biased region" description="Polar residues" evidence="1">
    <location>
        <begin position="9"/>
        <end position="24"/>
    </location>
</feature>
<feature type="compositionally biased region" description="Basic and acidic residues" evidence="1">
    <location>
        <begin position="559"/>
        <end position="568"/>
    </location>
</feature>
<feature type="region of interest" description="Disordered" evidence="1">
    <location>
        <begin position="1"/>
        <end position="353"/>
    </location>
</feature>
<feature type="region of interest" description="Disordered" evidence="1">
    <location>
        <begin position="602"/>
        <end position="792"/>
    </location>
</feature>
<feature type="compositionally biased region" description="Polar residues" evidence="1">
    <location>
        <begin position="117"/>
        <end position="126"/>
    </location>
</feature>
<reference evidence="2 3" key="2">
    <citation type="submission" date="2020-04" db="EMBL/GenBank/DDBJ databases">
        <title>Genome sequencing and assembly of multiple isolates from the Colletotrichum gloeosporioides species complex.</title>
        <authorList>
            <person name="Gan P."/>
            <person name="Shirasu K."/>
        </authorList>
    </citation>
    <scope>NUCLEOTIDE SEQUENCE [LARGE SCALE GENOMIC DNA]</scope>
    <source>
        <strain evidence="2 3">Nara gc5</strain>
    </source>
</reference>
<sequence length="809" mass="87067">MDDPWGSPWATSDNPTAPSTSPSKTILEPPPAAFLSTPSNLTLPSAQSPWGLDDDAFGDWASPDPAKASNASPWAWGNEPAPIEQLTPSYEPRPRRKSSTPKWPLSRSASPGLRAPTTPNSLSSGRFSPDPWANASSFTKDDPEPLAQLPQIPDVPSTALDTPTIELEPDTPRQIIPESNSTNGRPIFDFHQDILESISKPPDDIADIPVNDYQPAQFDGPSPSSASASSGEEDEVEDDDDDDDEPQDVPHADSPITSIEDNPIAKSIQRKASSKVQSLVEMYDGIAKRTTVTPERQPPPRRSASRDLNASTDDASIHDLDDSISSNDDESRPVQASSTEDVEKDSAKTQSDVANEWEELRKPKVPEHDPFVVDLSNLDALVPESTSLPTPEDPGDVTDRIITDSFTGISERKMWYRLSRHESLRKFNVGHDENYVRITWMNSTMRDETMKIVRRWMEEDSMGGRAFRGGLARKAGGKFFGWDSTTESTPVDLDRVFGRKAKRQASVHRPTHSIHALPSLSTAPMVPASKESTPASAQAKDNWGGLASFGWSTAPGDTKAGEEAKAPERTNFAKPLPLGFRGFDNTPKSHASLPVFASTKPFVPATSTADKPSEKEAEDEDEDDEWGDMVSPTTAEATDSTSLPKTSWDSFSTNPLPDALLTAPSDGPLASNPRPESLGTGNKTAEESKSGVKDIGNVIRPTPASTPAAPAGAPHSQVGSIKPPESTYAFRPASVKKRPPNISIAPNSTDPPAPSHDGKAGVSAGGLLNTPLTSGLGTPSTAQPRNSTDDSELVQQILRNLPDLSYMLK</sequence>
<comment type="caution">
    <text evidence="2">The sequence shown here is derived from an EMBL/GenBank/DDBJ whole genome shotgun (WGS) entry which is preliminary data.</text>
</comment>
<feature type="compositionally biased region" description="Low complexity" evidence="1">
    <location>
        <begin position="701"/>
        <end position="714"/>
    </location>
</feature>
<dbReference type="InParanoid" id="A0A7J6JIE1"/>
<evidence type="ECO:0000313" key="2">
    <source>
        <dbReference type="EMBL" id="KAF4490106.1"/>
    </source>
</evidence>
<protein>
    <recommendedName>
        <fullName evidence="4">Glucan 4-alpha-glucosidase</fullName>
    </recommendedName>
</protein>
<feature type="compositionally biased region" description="Acidic residues" evidence="1">
    <location>
        <begin position="616"/>
        <end position="627"/>
    </location>
</feature>
<reference evidence="2 3" key="1">
    <citation type="submission" date="2012-08" db="EMBL/GenBank/DDBJ databases">
        <authorList>
            <person name="Gan P.H.P."/>
            <person name="Ikeda K."/>
            <person name="Irieda H."/>
            <person name="Narusaka M."/>
            <person name="O'Connell R.J."/>
            <person name="Narusaka Y."/>
            <person name="Takano Y."/>
            <person name="Kubo Y."/>
            <person name="Shirasu K."/>
        </authorList>
    </citation>
    <scope>NUCLEOTIDE SEQUENCE [LARGE SCALE GENOMIC DNA]</scope>
    <source>
        <strain evidence="2 3">Nara gc5</strain>
    </source>
</reference>
<evidence type="ECO:0008006" key="4">
    <source>
        <dbReference type="Google" id="ProtNLM"/>
    </source>
</evidence>
<feature type="compositionally biased region" description="Basic residues" evidence="1">
    <location>
        <begin position="502"/>
        <end position="512"/>
    </location>
</feature>
<feature type="compositionally biased region" description="Polar residues" evidence="1">
    <location>
        <begin position="36"/>
        <end position="48"/>
    </location>
</feature>
<feature type="compositionally biased region" description="Low complexity" evidence="1">
    <location>
        <begin position="219"/>
        <end position="230"/>
    </location>
</feature>
<dbReference type="RefSeq" id="XP_031888723.2">
    <property type="nucleotide sequence ID" value="XM_032031547.2"/>
</dbReference>
<dbReference type="Proteomes" id="UP000011096">
    <property type="component" value="Unassembled WGS sequence"/>
</dbReference>
<feature type="region of interest" description="Disordered" evidence="1">
    <location>
        <begin position="553"/>
        <end position="585"/>
    </location>
</feature>
<dbReference type="GeneID" id="43615602"/>
<name>A0A7J6JIE1_COLFN</name>
<feature type="compositionally biased region" description="Polar residues" evidence="1">
    <location>
        <begin position="770"/>
        <end position="786"/>
    </location>
</feature>
<evidence type="ECO:0000256" key="1">
    <source>
        <dbReference type="SAM" id="MobiDB-lite"/>
    </source>
</evidence>
<proteinExistence type="predicted"/>